<dbReference type="Gene3D" id="3.20.20.140">
    <property type="entry name" value="Metal-dependent hydrolases"/>
    <property type="match status" value="1"/>
</dbReference>
<comment type="similarity">
    <text evidence="1">Belongs to the metallo-dependent hydrolases superfamily. ATZ/TRZ family.</text>
</comment>
<organism evidence="4 5">
    <name type="scientific">Rhizobium etli 8C-3</name>
    <dbReference type="NCBI Taxonomy" id="538025"/>
    <lineage>
        <taxon>Bacteria</taxon>
        <taxon>Pseudomonadati</taxon>
        <taxon>Pseudomonadota</taxon>
        <taxon>Alphaproteobacteria</taxon>
        <taxon>Hyphomicrobiales</taxon>
        <taxon>Rhizobiaceae</taxon>
        <taxon>Rhizobium/Agrobacterium group</taxon>
        <taxon>Rhizobium</taxon>
    </lineage>
</organism>
<dbReference type="GO" id="GO:0016810">
    <property type="term" value="F:hydrolase activity, acting on carbon-nitrogen (but not peptide) bonds"/>
    <property type="evidence" value="ECO:0007669"/>
    <property type="project" value="InterPro"/>
</dbReference>
<evidence type="ECO:0000313" key="5">
    <source>
        <dbReference type="Proteomes" id="UP000185109"/>
    </source>
</evidence>
<evidence type="ECO:0000313" key="4">
    <source>
        <dbReference type="EMBL" id="APO79491.1"/>
    </source>
</evidence>
<feature type="domain" description="Amidohydrolase-related" evidence="3">
    <location>
        <begin position="56"/>
        <end position="435"/>
    </location>
</feature>
<dbReference type="EMBL" id="CP017244">
    <property type="protein sequence ID" value="APO79491.1"/>
    <property type="molecule type" value="Genomic_DNA"/>
</dbReference>
<protein>
    <submittedName>
        <fullName evidence="4">Metallo-dependent hydrolase family protein</fullName>
    </submittedName>
</protein>
<dbReference type="RefSeq" id="WP_074065207.1">
    <property type="nucleotide sequence ID" value="NZ_CP017244.1"/>
</dbReference>
<dbReference type="PANTHER" id="PTHR43794">
    <property type="entry name" value="AMINOHYDROLASE SSNA-RELATED"/>
    <property type="match status" value="1"/>
</dbReference>
<dbReference type="CDD" id="cd01298">
    <property type="entry name" value="ATZ_TRZ_like"/>
    <property type="match status" value="1"/>
</dbReference>
<reference evidence="4 5" key="1">
    <citation type="submission" date="2016-09" db="EMBL/GenBank/DDBJ databases">
        <title>The complete genome sequences of Rhizobium gallicum, symbiovars gallicum and phaseoli, symbionts associated to common bean (Phaseolus vulgaris).</title>
        <authorList>
            <person name="Bustos P."/>
            <person name="Santamaria R.I."/>
            <person name="Perez-Carrascal O.M."/>
            <person name="Juarez S."/>
            <person name="Lozano L."/>
            <person name="Martinez-Flores I."/>
            <person name="Martinez-Romero E."/>
            <person name="Cevallos M."/>
            <person name="Romero D."/>
            <person name="Davila G."/>
            <person name="Gonzalez V."/>
        </authorList>
    </citation>
    <scope>NUCLEOTIDE SEQUENCE [LARGE SCALE GENOMIC DNA]</scope>
    <source>
        <strain evidence="4 5">8C-3</strain>
        <plasmid evidence="5">Plasmid prsp8c3c</plasmid>
    </source>
</reference>
<dbReference type="InterPro" id="IPR011059">
    <property type="entry name" value="Metal-dep_hydrolase_composite"/>
</dbReference>
<geneLocation type="plasmid" evidence="5">
    <name>prsp8c3c</name>
</geneLocation>
<dbReference type="PANTHER" id="PTHR43794:SF11">
    <property type="entry name" value="AMIDOHYDROLASE-RELATED DOMAIN-CONTAINING PROTEIN"/>
    <property type="match status" value="1"/>
</dbReference>
<dbReference type="InterPro" id="IPR006680">
    <property type="entry name" value="Amidohydro-rel"/>
</dbReference>
<keyword evidence="2 4" id="KW-0378">Hydrolase</keyword>
<dbReference type="Pfam" id="PF01979">
    <property type="entry name" value="Amidohydro_1"/>
    <property type="match status" value="1"/>
</dbReference>
<keyword evidence="4" id="KW-0614">Plasmid</keyword>
<dbReference type="AlphaFoldDB" id="A0A1L5PH33"/>
<gene>
    <name evidence="4" type="ORF">AM571_PC01760</name>
</gene>
<evidence type="ECO:0000256" key="1">
    <source>
        <dbReference type="ARBA" id="ARBA00006745"/>
    </source>
</evidence>
<proteinExistence type="inferred from homology"/>
<accession>A0A1L5PH33</accession>
<dbReference type="SUPFAM" id="SSF51556">
    <property type="entry name" value="Metallo-dependent hydrolases"/>
    <property type="match status" value="1"/>
</dbReference>
<dbReference type="InterPro" id="IPR032466">
    <property type="entry name" value="Metal_Hydrolase"/>
</dbReference>
<dbReference type="SUPFAM" id="SSF51338">
    <property type="entry name" value="Composite domain of metallo-dependent hydrolases"/>
    <property type="match status" value="1"/>
</dbReference>
<dbReference type="InterPro" id="IPR050287">
    <property type="entry name" value="MTA/SAH_deaminase"/>
</dbReference>
<evidence type="ECO:0000256" key="2">
    <source>
        <dbReference type="ARBA" id="ARBA00022801"/>
    </source>
</evidence>
<dbReference type="Proteomes" id="UP000185109">
    <property type="component" value="Plasmid pRsp8C3c"/>
</dbReference>
<sequence>MSLFFRNATILSMDKVHGVTPFSGDLLVEGDRIVAIGANLPVPAGARVIDAGRKLLMPGLVNAHLHSCETFFKGRYHGMPLEVWMLYSYPILMKEPISERLLYLRSLLTAMESLKAGVTTLVDDFFDPPGFDLNRLKLVFDAYDHAGIRANVSHCVIDKHVFDTMPYLRELMPQDLQDEVEGPSITPDEYIAYCQAVFATQHGRAGRLGFMISASAPQRCSTEMMQAGMGMAQAKGVAYHTHVLETKTQAVTGPKFYGRSLIRYMHEIGILTPNTTIAHSIWVSDDDIALMGEAGCSVAHNAISNLKLGSGIAPIRRLLDAGVHVGLGTDGLSSNDTARIFDVMRLAALLHEIATPDTERWMTAAEVLRSATIEGARTAMLGQVTGSLEVGKRADLLMIDLSGYDYMPLNRLDHHLVYCENGSSIRMVIANGEVVVEDGKLLTIDEAEIFAELGELLPAYLAEHAYLENLNARFEPYIREMYRRATVQNIGINRYQGDMPLWPGPDRRAG</sequence>
<name>A0A1L5PH33_RHIET</name>
<dbReference type="Gene3D" id="2.30.40.10">
    <property type="entry name" value="Urease, subunit C, domain 1"/>
    <property type="match status" value="1"/>
</dbReference>
<evidence type="ECO:0000259" key="3">
    <source>
        <dbReference type="Pfam" id="PF01979"/>
    </source>
</evidence>